<dbReference type="InterPro" id="IPR023093">
    <property type="entry name" value="ScpA-like_C"/>
</dbReference>
<dbReference type="InterPro" id="IPR006910">
    <property type="entry name" value="Rad21_Rec8_N"/>
</dbReference>
<feature type="region of interest" description="Disordered" evidence="4">
    <location>
        <begin position="299"/>
        <end position="331"/>
    </location>
</feature>
<dbReference type="Proteomes" id="UP000807025">
    <property type="component" value="Unassembled WGS sequence"/>
</dbReference>
<feature type="region of interest" description="Disordered" evidence="4">
    <location>
        <begin position="144"/>
        <end position="178"/>
    </location>
</feature>
<sequence>MFFTTELLEKRDGGFGLLWLAATLGSKSTLKKLPRRDVLTADISQLCDLIMQPAEPLALRLTSNLMVGVARVYKVKQDMFMTDVTTCFNSLKKIVHELHTATDMQLQMAQPTLKSSQLTLDAAKELAGFDFFVADWDGYLNLRDGDDAPEEDEDFNLSGKKQKPKSKPPASTGYPRTDKHTLQEHHEDFLSKSLDLSFNGSFVGGHIPSSSQIGGPFNIPTDEFFQSDGLDIGAVGDELARELGEGWGASPAKDGFGMGLDLQNDVPFFETGGDFDLGFGDNPFLDDAPALQLLEEGQAASKKRMAPTGRQDDMPPPLMPGREPSPSTSFSRMLLSQDEQHPRPLSDITALNRNQENIPNKMKKPKKTRLLLDARTELTDEELKTARAEYLRGQYALKQELELKKAEKDGMKLVEDTLWGAPHGIQAPSLIDFWQENFKVQVEARTGALHIHPPGISFFICFRLPYEACDIDVQSSKRRKIRHAPKEPHHFDMGMPDFHQDLDAVQFDFEAPMEPLDAGRLRSSEEPGQGRNASRAPSVLGNNFGFDFGLRLDGQQGNSQRSSLFPWDNAGASSSVAGFAPFNGSDRVSVDHAEMRLRGSSLSRREDSLIPSQVGAFSPTILGKNSRLIGEDYAFDVPMDVDAVNQSGVDESQVSDMNLITLEKNALNFLEYTRMQYQTLPATTRELTFDRIVPTSSSTRHVAATAFYHCLVLSTKKLLRVKQNDSYGTITIAIV</sequence>
<organism evidence="7 8">
    <name type="scientific">Pleurotus eryngii</name>
    <name type="common">Boletus of the steppes</name>
    <dbReference type="NCBI Taxonomy" id="5323"/>
    <lineage>
        <taxon>Eukaryota</taxon>
        <taxon>Fungi</taxon>
        <taxon>Dikarya</taxon>
        <taxon>Basidiomycota</taxon>
        <taxon>Agaricomycotina</taxon>
        <taxon>Agaricomycetes</taxon>
        <taxon>Agaricomycetidae</taxon>
        <taxon>Agaricales</taxon>
        <taxon>Pleurotineae</taxon>
        <taxon>Pleurotaceae</taxon>
        <taxon>Pleurotus</taxon>
    </lineage>
</organism>
<dbReference type="Pfam" id="PF04825">
    <property type="entry name" value="Rad21_Rec8_N"/>
    <property type="match status" value="1"/>
</dbReference>
<evidence type="ECO:0000256" key="2">
    <source>
        <dbReference type="ARBA" id="ARBA00009870"/>
    </source>
</evidence>
<dbReference type="GO" id="GO:1990414">
    <property type="term" value="P:replication-born double-strand break repair via sister chromatid exchange"/>
    <property type="evidence" value="ECO:0007669"/>
    <property type="project" value="TreeGrafter"/>
</dbReference>
<dbReference type="PANTHER" id="PTHR12585:SF69">
    <property type="entry name" value="FI11703P"/>
    <property type="match status" value="1"/>
</dbReference>
<feature type="region of interest" description="Disordered" evidence="4">
    <location>
        <begin position="519"/>
        <end position="538"/>
    </location>
</feature>
<dbReference type="InterPro" id="IPR039781">
    <property type="entry name" value="Rad21/Rec8-like"/>
</dbReference>
<dbReference type="EMBL" id="MU154555">
    <property type="protein sequence ID" value="KAF9496190.1"/>
    <property type="molecule type" value="Genomic_DNA"/>
</dbReference>
<comment type="similarity">
    <text evidence="2">Belongs to the rad21 family.</text>
</comment>
<evidence type="ECO:0000256" key="3">
    <source>
        <dbReference type="ARBA" id="ARBA00023242"/>
    </source>
</evidence>
<reference evidence="7" key="1">
    <citation type="submission" date="2020-11" db="EMBL/GenBank/DDBJ databases">
        <authorList>
            <consortium name="DOE Joint Genome Institute"/>
            <person name="Ahrendt S."/>
            <person name="Riley R."/>
            <person name="Andreopoulos W."/>
            <person name="Labutti K."/>
            <person name="Pangilinan J."/>
            <person name="Ruiz-Duenas F.J."/>
            <person name="Barrasa J.M."/>
            <person name="Sanchez-Garcia M."/>
            <person name="Camarero S."/>
            <person name="Miyauchi S."/>
            <person name="Serrano A."/>
            <person name="Linde D."/>
            <person name="Babiker R."/>
            <person name="Drula E."/>
            <person name="Ayuso-Fernandez I."/>
            <person name="Pacheco R."/>
            <person name="Padilla G."/>
            <person name="Ferreira P."/>
            <person name="Barriuso J."/>
            <person name="Kellner H."/>
            <person name="Castanera R."/>
            <person name="Alfaro M."/>
            <person name="Ramirez L."/>
            <person name="Pisabarro A.G."/>
            <person name="Kuo A."/>
            <person name="Tritt A."/>
            <person name="Lipzen A."/>
            <person name="He G."/>
            <person name="Yan M."/>
            <person name="Ng V."/>
            <person name="Cullen D."/>
            <person name="Martin F."/>
            <person name="Rosso M.-N."/>
            <person name="Henrissat B."/>
            <person name="Hibbett D."/>
            <person name="Martinez A.T."/>
            <person name="Grigoriev I.V."/>
        </authorList>
    </citation>
    <scope>NUCLEOTIDE SEQUENCE</scope>
    <source>
        <strain evidence="7">ATCC 90797</strain>
    </source>
</reference>
<accession>A0A9P5ZY69</accession>
<feature type="domain" description="Rad21/Rec8-like protein C-terminal eukaryotic" evidence="5">
    <location>
        <begin position="696"/>
        <end position="733"/>
    </location>
</feature>
<evidence type="ECO:0000313" key="8">
    <source>
        <dbReference type="Proteomes" id="UP000807025"/>
    </source>
</evidence>
<dbReference type="OrthoDB" id="10071381at2759"/>
<dbReference type="SUPFAM" id="SSF46785">
    <property type="entry name" value="Winged helix' DNA-binding domain"/>
    <property type="match status" value="1"/>
</dbReference>
<evidence type="ECO:0000256" key="4">
    <source>
        <dbReference type="SAM" id="MobiDB-lite"/>
    </source>
</evidence>
<evidence type="ECO:0000256" key="1">
    <source>
        <dbReference type="ARBA" id="ARBA00004123"/>
    </source>
</evidence>
<dbReference type="GO" id="GO:0003682">
    <property type="term" value="F:chromatin binding"/>
    <property type="evidence" value="ECO:0007669"/>
    <property type="project" value="TreeGrafter"/>
</dbReference>
<comment type="caution">
    <text evidence="7">The sequence shown here is derived from an EMBL/GenBank/DDBJ whole genome shotgun (WGS) entry which is preliminary data.</text>
</comment>
<evidence type="ECO:0000259" key="5">
    <source>
        <dbReference type="Pfam" id="PF04824"/>
    </source>
</evidence>
<dbReference type="Pfam" id="PF04824">
    <property type="entry name" value="Rad21_Rec8"/>
    <property type="match status" value="1"/>
</dbReference>
<keyword evidence="8" id="KW-1185">Reference proteome</keyword>
<dbReference type="GO" id="GO:0005634">
    <property type="term" value="C:nucleus"/>
    <property type="evidence" value="ECO:0007669"/>
    <property type="project" value="UniProtKB-SubCell"/>
</dbReference>
<feature type="domain" description="Rad21/Rec8-like protein N-terminal" evidence="6">
    <location>
        <begin position="1"/>
        <end position="107"/>
    </location>
</feature>
<dbReference type="GO" id="GO:0007062">
    <property type="term" value="P:sister chromatid cohesion"/>
    <property type="evidence" value="ECO:0007669"/>
    <property type="project" value="InterPro"/>
</dbReference>
<evidence type="ECO:0008006" key="9">
    <source>
        <dbReference type="Google" id="ProtNLM"/>
    </source>
</evidence>
<dbReference type="InterPro" id="IPR036390">
    <property type="entry name" value="WH_DNA-bd_sf"/>
</dbReference>
<evidence type="ECO:0000259" key="6">
    <source>
        <dbReference type="Pfam" id="PF04825"/>
    </source>
</evidence>
<gene>
    <name evidence="7" type="ORF">BDN71DRAFT_1506100</name>
</gene>
<name>A0A9P5ZY69_PLEER</name>
<dbReference type="PANTHER" id="PTHR12585">
    <property type="entry name" value="SCC1 / RAD21 FAMILY MEMBER"/>
    <property type="match status" value="1"/>
</dbReference>
<proteinExistence type="inferred from homology"/>
<keyword evidence="3" id="KW-0539">Nucleus</keyword>
<dbReference type="Gene3D" id="1.10.10.580">
    <property type="entry name" value="Structural maintenance of chromosome 1. Chain E"/>
    <property type="match status" value="1"/>
</dbReference>
<dbReference type="InterPro" id="IPR006909">
    <property type="entry name" value="Rad21/Rec8_C_eu"/>
</dbReference>
<dbReference type="AlphaFoldDB" id="A0A9P5ZY69"/>
<evidence type="ECO:0000313" key="7">
    <source>
        <dbReference type="EMBL" id="KAF9496190.1"/>
    </source>
</evidence>
<comment type="subcellular location">
    <subcellularLocation>
        <location evidence="1">Nucleus</location>
    </subcellularLocation>
</comment>
<protein>
    <recommendedName>
        <fullName evidence="9">Rad21/Rec8-like protein N-terminal domain-containing protein</fullName>
    </recommendedName>
</protein>
<dbReference type="GO" id="GO:0008278">
    <property type="term" value="C:cohesin complex"/>
    <property type="evidence" value="ECO:0007669"/>
    <property type="project" value="InterPro"/>
</dbReference>